<keyword evidence="2" id="KW-0472">Membrane</keyword>
<evidence type="ECO:0000256" key="1">
    <source>
        <dbReference type="SAM" id="SignalP"/>
    </source>
</evidence>
<dbReference type="Proteomes" id="UP000002051">
    <property type="component" value="Chromosome 5"/>
</dbReference>
<sequence length="96" mass="11148">MVVRSTFRWMLSVVSLLLYMVLHIPRNIHSQLSARVSNFITDKCSSIAQDSPNKSPNMRLLMEQVNIHSEDKTHRLAWKGAGDDTRDLQRFIPIQR</sequence>
<gene>
    <name evidence="2" type="ordered locus">MTR_5g041680</name>
</gene>
<keyword evidence="2" id="KW-0812">Transmembrane</keyword>
<accession>G7KGN9</accession>
<protein>
    <submittedName>
        <fullName evidence="2">Transmembrane protein, putative</fullName>
    </submittedName>
</protein>
<evidence type="ECO:0000313" key="2">
    <source>
        <dbReference type="EMBL" id="AES96805.1"/>
    </source>
</evidence>
<reference evidence="3" key="3">
    <citation type="submission" date="2015-04" db="UniProtKB">
        <authorList>
            <consortium name="EnsemblPlants"/>
        </authorList>
    </citation>
    <scope>IDENTIFICATION</scope>
    <source>
        <strain evidence="3">cv. Jemalong A17</strain>
    </source>
</reference>
<dbReference type="EnsemblPlants" id="AES96805">
    <property type="protein sequence ID" value="AES96805"/>
    <property type="gene ID" value="MTR_5g041680"/>
</dbReference>
<organism evidence="2 4">
    <name type="scientific">Medicago truncatula</name>
    <name type="common">Barrel medic</name>
    <name type="synonym">Medicago tribuloides</name>
    <dbReference type="NCBI Taxonomy" id="3880"/>
    <lineage>
        <taxon>Eukaryota</taxon>
        <taxon>Viridiplantae</taxon>
        <taxon>Streptophyta</taxon>
        <taxon>Embryophyta</taxon>
        <taxon>Tracheophyta</taxon>
        <taxon>Spermatophyta</taxon>
        <taxon>Magnoliopsida</taxon>
        <taxon>eudicotyledons</taxon>
        <taxon>Gunneridae</taxon>
        <taxon>Pentapetalae</taxon>
        <taxon>rosids</taxon>
        <taxon>fabids</taxon>
        <taxon>Fabales</taxon>
        <taxon>Fabaceae</taxon>
        <taxon>Papilionoideae</taxon>
        <taxon>50 kb inversion clade</taxon>
        <taxon>NPAAA clade</taxon>
        <taxon>Hologalegina</taxon>
        <taxon>IRL clade</taxon>
        <taxon>Trifolieae</taxon>
        <taxon>Medicago</taxon>
    </lineage>
</organism>
<reference evidence="2 4" key="1">
    <citation type="journal article" date="2011" name="Nature">
        <title>The Medicago genome provides insight into the evolution of rhizobial symbioses.</title>
        <authorList>
            <person name="Young N.D."/>
            <person name="Debelle F."/>
            <person name="Oldroyd G.E."/>
            <person name="Geurts R."/>
            <person name="Cannon S.B."/>
            <person name="Udvardi M.K."/>
            <person name="Benedito V.A."/>
            <person name="Mayer K.F."/>
            <person name="Gouzy J."/>
            <person name="Schoof H."/>
            <person name="Van de Peer Y."/>
            <person name="Proost S."/>
            <person name="Cook D.R."/>
            <person name="Meyers B.C."/>
            <person name="Spannagl M."/>
            <person name="Cheung F."/>
            <person name="De Mita S."/>
            <person name="Krishnakumar V."/>
            <person name="Gundlach H."/>
            <person name="Zhou S."/>
            <person name="Mudge J."/>
            <person name="Bharti A.K."/>
            <person name="Murray J.D."/>
            <person name="Naoumkina M.A."/>
            <person name="Rosen B."/>
            <person name="Silverstein K.A."/>
            <person name="Tang H."/>
            <person name="Rombauts S."/>
            <person name="Zhao P.X."/>
            <person name="Zhou P."/>
            <person name="Barbe V."/>
            <person name="Bardou P."/>
            <person name="Bechner M."/>
            <person name="Bellec A."/>
            <person name="Berger A."/>
            <person name="Berges H."/>
            <person name="Bidwell S."/>
            <person name="Bisseling T."/>
            <person name="Choisne N."/>
            <person name="Couloux A."/>
            <person name="Denny R."/>
            <person name="Deshpande S."/>
            <person name="Dai X."/>
            <person name="Doyle J.J."/>
            <person name="Dudez A.M."/>
            <person name="Farmer A.D."/>
            <person name="Fouteau S."/>
            <person name="Franken C."/>
            <person name="Gibelin C."/>
            <person name="Gish J."/>
            <person name="Goldstein S."/>
            <person name="Gonzalez A.J."/>
            <person name="Green P.J."/>
            <person name="Hallab A."/>
            <person name="Hartog M."/>
            <person name="Hua A."/>
            <person name="Humphray S.J."/>
            <person name="Jeong D.H."/>
            <person name="Jing Y."/>
            <person name="Jocker A."/>
            <person name="Kenton S.M."/>
            <person name="Kim D.J."/>
            <person name="Klee K."/>
            <person name="Lai H."/>
            <person name="Lang C."/>
            <person name="Lin S."/>
            <person name="Macmil S.L."/>
            <person name="Magdelenat G."/>
            <person name="Matthews L."/>
            <person name="McCorrison J."/>
            <person name="Monaghan E.L."/>
            <person name="Mun J.H."/>
            <person name="Najar F.Z."/>
            <person name="Nicholson C."/>
            <person name="Noirot C."/>
            <person name="O'Bleness M."/>
            <person name="Paule C.R."/>
            <person name="Poulain J."/>
            <person name="Prion F."/>
            <person name="Qin B."/>
            <person name="Qu C."/>
            <person name="Retzel E.F."/>
            <person name="Riddle C."/>
            <person name="Sallet E."/>
            <person name="Samain S."/>
            <person name="Samson N."/>
            <person name="Sanders I."/>
            <person name="Saurat O."/>
            <person name="Scarpelli C."/>
            <person name="Schiex T."/>
            <person name="Segurens B."/>
            <person name="Severin A.J."/>
            <person name="Sherrier D.J."/>
            <person name="Shi R."/>
            <person name="Sims S."/>
            <person name="Singer S.R."/>
            <person name="Sinharoy S."/>
            <person name="Sterck L."/>
            <person name="Viollet A."/>
            <person name="Wang B.B."/>
            <person name="Wang K."/>
            <person name="Wang M."/>
            <person name="Wang X."/>
            <person name="Warfsmann J."/>
            <person name="Weissenbach J."/>
            <person name="White D.D."/>
            <person name="White J.D."/>
            <person name="Wiley G.B."/>
            <person name="Wincker P."/>
            <person name="Xing Y."/>
            <person name="Yang L."/>
            <person name="Yao Z."/>
            <person name="Ying F."/>
            <person name="Zhai J."/>
            <person name="Zhou L."/>
            <person name="Zuber A."/>
            <person name="Denarie J."/>
            <person name="Dixon R.A."/>
            <person name="May G.D."/>
            <person name="Schwartz D.C."/>
            <person name="Rogers J."/>
            <person name="Quetier F."/>
            <person name="Town C.D."/>
            <person name="Roe B.A."/>
        </authorList>
    </citation>
    <scope>NUCLEOTIDE SEQUENCE [LARGE SCALE GENOMIC DNA]</scope>
    <source>
        <strain evidence="2">A17</strain>
        <strain evidence="3 4">cv. Jemalong A17</strain>
    </source>
</reference>
<dbReference type="PaxDb" id="3880-AES96805"/>
<evidence type="ECO:0000313" key="3">
    <source>
        <dbReference type="EnsemblPlants" id="AES96805"/>
    </source>
</evidence>
<feature type="signal peptide" evidence="1">
    <location>
        <begin position="1"/>
        <end position="30"/>
    </location>
</feature>
<feature type="chain" id="PRO_5014573618" evidence="1">
    <location>
        <begin position="31"/>
        <end position="96"/>
    </location>
</feature>
<dbReference type="HOGENOM" id="CLU_2362913_0_0_1"/>
<keyword evidence="4" id="KW-1185">Reference proteome</keyword>
<evidence type="ECO:0000313" key="4">
    <source>
        <dbReference type="Proteomes" id="UP000002051"/>
    </source>
</evidence>
<dbReference type="EMBL" id="CM001221">
    <property type="protein sequence ID" value="AES96805.1"/>
    <property type="molecule type" value="Genomic_DNA"/>
</dbReference>
<reference evidence="2 4" key="2">
    <citation type="journal article" date="2014" name="BMC Genomics">
        <title>An improved genome release (version Mt4.0) for the model legume Medicago truncatula.</title>
        <authorList>
            <person name="Tang H."/>
            <person name="Krishnakumar V."/>
            <person name="Bidwell S."/>
            <person name="Rosen B."/>
            <person name="Chan A."/>
            <person name="Zhou S."/>
            <person name="Gentzbittel L."/>
            <person name="Childs K.L."/>
            <person name="Yandell M."/>
            <person name="Gundlach H."/>
            <person name="Mayer K.F."/>
            <person name="Schwartz D.C."/>
            <person name="Town C.D."/>
        </authorList>
    </citation>
    <scope>GENOME REANNOTATION</scope>
    <source>
        <strain evidence="3 4">cv. Jemalong A17</strain>
    </source>
</reference>
<dbReference type="AlphaFoldDB" id="G7KGN9"/>
<name>G7KGN9_MEDTR</name>
<proteinExistence type="predicted"/>
<keyword evidence="1" id="KW-0732">Signal</keyword>